<dbReference type="Pfam" id="PF13004">
    <property type="entry name" value="BACON"/>
    <property type="match status" value="1"/>
</dbReference>
<dbReference type="Gene3D" id="3.80.10.10">
    <property type="entry name" value="Ribonuclease Inhibitor"/>
    <property type="match status" value="1"/>
</dbReference>
<evidence type="ECO:0000313" key="3">
    <source>
        <dbReference type="EMBL" id="MCP9548962.1"/>
    </source>
</evidence>
<gene>
    <name evidence="3" type="ORF">NNC68_05645</name>
</gene>
<dbReference type="CDD" id="cd14948">
    <property type="entry name" value="BACON"/>
    <property type="match status" value="1"/>
</dbReference>
<dbReference type="InterPro" id="IPR013783">
    <property type="entry name" value="Ig-like_fold"/>
</dbReference>
<dbReference type="InterPro" id="IPR032675">
    <property type="entry name" value="LRR_dom_sf"/>
</dbReference>
<dbReference type="RefSeq" id="WP_254970235.1">
    <property type="nucleotide sequence ID" value="NZ_JANDWU010000007.1"/>
</dbReference>
<evidence type="ECO:0000259" key="2">
    <source>
        <dbReference type="Pfam" id="PF13004"/>
    </source>
</evidence>
<sequence>MKYIKKLTWLLVLGAGLMTASCSDSDDVDIPGGLAIDKEQIEIAAEGGSEQLAIAASQNWVANVDEPWLMLTPANGVGSTTATVVVDSTLMNGRRTTDIVFIGDNGQRRTVSVKQFGYGKQIDIKEPTVEIENSESYDKRAFESLISANVECKIGKIEYSFEGDLTDAEKAENESEREGWLLNSKDEDKLKGTNLGIVLDRKYRPRSVKFKFRWAMNVVPAVRVAKVHLVPVKAEDQLVDADGKPIDDVILTVRQKAAPKIEDNRAGDSLSVIMINQKLGSIATFDSSDNMRNWSGVTLWEATDDFVKTHPEALGRVRSVKFSMFNLKSGETLPKEVGNLKFLESFSVAANENNQIREVKLGDEICSLKYLKNLTVQAYGLTQLPANFVKLGKSLESLNLVSNNFNKLSDITNIVNEKNFPKLRNLVLYAQRRTDVVINIASLGEMNASGVYVYNNYPIGLYGKVNAGTADRQALLKLLTWDKLNTLELSYCFLEGELPTDDEMTEALEAAGKATRYSKSDFSTNKKDYLDKLVGDTCKWLLSGKSNPVTCKHKDGSVVSEDVYPLQVPRVLPNCRQLSLNLNFFTGKVPNWILFHPHLVEWNAPTMIFNQQPKGKNSDGAAVGFSNMTEDSYSYDYYYGTSDPGSKWEVPGVAYPLYYRKYVAAGDIDEAALMAKYRRTKKK</sequence>
<dbReference type="Proteomes" id="UP001205506">
    <property type="component" value="Unassembled WGS sequence"/>
</dbReference>
<feature type="signal peptide" evidence="1">
    <location>
        <begin position="1"/>
        <end position="25"/>
    </location>
</feature>
<proteinExistence type="predicted"/>
<feature type="domain" description="BACON" evidence="2">
    <location>
        <begin position="59"/>
        <end position="115"/>
    </location>
</feature>
<organism evidence="3 4">
    <name type="scientific">Segatella copri</name>
    <dbReference type="NCBI Taxonomy" id="165179"/>
    <lineage>
        <taxon>Bacteria</taxon>
        <taxon>Pseudomonadati</taxon>
        <taxon>Bacteroidota</taxon>
        <taxon>Bacteroidia</taxon>
        <taxon>Bacteroidales</taxon>
        <taxon>Prevotellaceae</taxon>
        <taxon>Segatella</taxon>
    </lineage>
</organism>
<evidence type="ECO:0000313" key="4">
    <source>
        <dbReference type="Proteomes" id="UP001205506"/>
    </source>
</evidence>
<comment type="caution">
    <text evidence="3">The sequence shown here is derived from an EMBL/GenBank/DDBJ whole genome shotgun (WGS) entry which is preliminary data.</text>
</comment>
<dbReference type="AlphaFoldDB" id="A0AAW5IAB0"/>
<dbReference type="EMBL" id="JANDWU010000007">
    <property type="protein sequence ID" value="MCP9548962.1"/>
    <property type="molecule type" value="Genomic_DNA"/>
</dbReference>
<dbReference type="InterPro" id="IPR001611">
    <property type="entry name" value="Leu-rich_rpt"/>
</dbReference>
<dbReference type="PANTHER" id="PTHR48057">
    <property type="entry name" value="LEUCINE-RICH REPEAT SERINE/THREONINE-PROTEIN KINASE 1"/>
    <property type="match status" value="1"/>
</dbReference>
<reference evidence="3" key="1">
    <citation type="submission" date="2022-07" db="EMBL/GenBank/DDBJ databases">
        <title>Prevotella copri.</title>
        <authorList>
            <person name="Yang C."/>
        </authorList>
    </citation>
    <scope>NUCLEOTIDE SEQUENCE</scope>
    <source>
        <strain evidence="3">HF1805</strain>
    </source>
</reference>
<dbReference type="PROSITE" id="PS51257">
    <property type="entry name" value="PROKAR_LIPOPROTEIN"/>
    <property type="match status" value="1"/>
</dbReference>
<dbReference type="Gene3D" id="2.60.40.10">
    <property type="entry name" value="Immunoglobulins"/>
    <property type="match status" value="1"/>
</dbReference>
<dbReference type="InterPro" id="IPR052595">
    <property type="entry name" value="LRRC69/RLP"/>
</dbReference>
<evidence type="ECO:0000256" key="1">
    <source>
        <dbReference type="SAM" id="SignalP"/>
    </source>
</evidence>
<dbReference type="PANTHER" id="PTHR48057:SF7">
    <property type="entry name" value="LEUCINE-RICH REPEAT SERINE_THREONINE-PROTEIN KINASE 1"/>
    <property type="match status" value="1"/>
</dbReference>
<name>A0AAW5IAB0_9BACT</name>
<dbReference type="PROSITE" id="PS51450">
    <property type="entry name" value="LRR"/>
    <property type="match status" value="1"/>
</dbReference>
<accession>A0AAW5IAB0</accession>
<protein>
    <submittedName>
        <fullName evidence="3">BACON domain-containing protein</fullName>
    </submittedName>
</protein>
<keyword evidence="1" id="KW-0732">Signal</keyword>
<feature type="chain" id="PRO_5044025981" evidence="1">
    <location>
        <begin position="26"/>
        <end position="683"/>
    </location>
</feature>
<dbReference type="InterPro" id="IPR024361">
    <property type="entry name" value="BACON"/>
</dbReference>
<dbReference type="SUPFAM" id="SSF52058">
    <property type="entry name" value="L domain-like"/>
    <property type="match status" value="1"/>
</dbReference>